<reference evidence="3" key="1">
    <citation type="journal article" date="2005" name="Nature">
        <title>The map-based sequence of the rice genome.</title>
        <authorList>
            <consortium name="International rice genome sequencing project (IRGSP)"/>
            <person name="Matsumoto T."/>
            <person name="Wu J."/>
            <person name="Kanamori H."/>
            <person name="Katayose Y."/>
            <person name="Fujisawa M."/>
            <person name="Namiki N."/>
            <person name="Mizuno H."/>
            <person name="Yamamoto K."/>
            <person name="Antonio B.A."/>
            <person name="Baba T."/>
            <person name="Sakata K."/>
            <person name="Nagamura Y."/>
            <person name="Aoki H."/>
            <person name="Arikawa K."/>
            <person name="Arita K."/>
            <person name="Bito T."/>
            <person name="Chiden Y."/>
            <person name="Fujitsuka N."/>
            <person name="Fukunaka R."/>
            <person name="Hamada M."/>
            <person name="Harada C."/>
            <person name="Hayashi A."/>
            <person name="Hijishita S."/>
            <person name="Honda M."/>
            <person name="Hosokawa S."/>
            <person name="Ichikawa Y."/>
            <person name="Idonuma A."/>
            <person name="Iijima M."/>
            <person name="Ikeda M."/>
            <person name="Ikeno M."/>
            <person name="Ito K."/>
            <person name="Ito S."/>
            <person name="Ito T."/>
            <person name="Ito Y."/>
            <person name="Ito Y."/>
            <person name="Iwabuchi A."/>
            <person name="Kamiya K."/>
            <person name="Karasawa W."/>
            <person name="Kurita K."/>
            <person name="Katagiri S."/>
            <person name="Kikuta A."/>
            <person name="Kobayashi H."/>
            <person name="Kobayashi N."/>
            <person name="Machita K."/>
            <person name="Maehara T."/>
            <person name="Masukawa M."/>
            <person name="Mizubayashi T."/>
            <person name="Mukai Y."/>
            <person name="Nagasaki H."/>
            <person name="Nagata Y."/>
            <person name="Naito S."/>
            <person name="Nakashima M."/>
            <person name="Nakama Y."/>
            <person name="Nakamichi Y."/>
            <person name="Nakamura M."/>
            <person name="Meguro A."/>
            <person name="Negishi M."/>
            <person name="Ohta I."/>
            <person name="Ohta T."/>
            <person name="Okamoto M."/>
            <person name="Ono N."/>
            <person name="Saji S."/>
            <person name="Sakaguchi M."/>
            <person name="Sakai K."/>
            <person name="Shibata M."/>
            <person name="Shimokawa T."/>
            <person name="Song J."/>
            <person name="Takazaki Y."/>
            <person name="Terasawa K."/>
            <person name="Tsugane M."/>
            <person name="Tsuji K."/>
            <person name="Ueda S."/>
            <person name="Waki K."/>
            <person name="Yamagata H."/>
            <person name="Yamamoto M."/>
            <person name="Yamamoto S."/>
            <person name="Yamane H."/>
            <person name="Yoshiki S."/>
            <person name="Yoshihara R."/>
            <person name="Yukawa K."/>
            <person name="Zhong H."/>
            <person name="Yano M."/>
            <person name="Yuan Q."/>
            <person name="Ouyang S."/>
            <person name="Liu J."/>
            <person name="Jones K.M."/>
            <person name="Gansberger K."/>
            <person name="Moffat K."/>
            <person name="Hill J."/>
            <person name="Bera J."/>
            <person name="Fadrosh D."/>
            <person name="Jin S."/>
            <person name="Johri S."/>
            <person name="Kim M."/>
            <person name="Overton L."/>
            <person name="Reardon M."/>
            <person name="Tsitrin T."/>
            <person name="Vuong H."/>
            <person name="Weaver B."/>
            <person name="Ciecko A."/>
            <person name="Tallon L."/>
            <person name="Jackson J."/>
            <person name="Pai G."/>
            <person name="Aken S.V."/>
            <person name="Utterback T."/>
            <person name="Reidmuller S."/>
            <person name="Feldblyum T."/>
            <person name="Hsiao J."/>
            <person name="Zismann V."/>
            <person name="Iobst S."/>
            <person name="de Vazeille A.R."/>
            <person name="Buell C.R."/>
            <person name="Ying K."/>
            <person name="Li Y."/>
            <person name="Lu T."/>
            <person name="Huang Y."/>
            <person name="Zhao Q."/>
            <person name="Feng Q."/>
            <person name="Zhang L."/>
            <person name="Zhu J."/>
            <person name="Weng Q."/>
            <person name="Mu J."/>
            <person name="Lu Y."/>
            <person name="Fan D."/>
            <person name="Liu Y."/>
            <person name="Guan J."/>
            <person name="Zhang Y."/>
            <person name="Yu S."/>
            <person name="Liu X."/>
            <person name="Zhang Y."/>
            <person name="Hong G."/>
            <person name="Han B."/>
            <person name="Choisne N."/>
            <person name="Demange N."/>
            <person name="Orjeda G."/>
            <person name="Samain S."/>
            <person name="Cattolico L."/>
            <person name="Pelletier E."/>
            <person name="Couloux A."/>
            <person name="Segurens B."/>
            <person name="Wincker P."/>
            <person name="D'Hont A."/>
            <person name="Scarpelli C."/>
            <person name="Weissenbach J."/>
            <person name="Salanoubat M."/>
            <person name="Quetier F."/>
            <person name="Yu Y."/>
            <person name="Kim H.R."/>
            <person name="Rambo T."/>
            <person name="Currie J."/>
            <person name="Collura K."/>
            <person name="Luo M."/>
            <person name="Yang T."/>
            <person name="Ammiraju J.S.S."/>
            <person name="Engler F."/>
            <person name="Soderlund C."/>
            <person name="Wing R.A."/>
            <person name="Palmer L.E."/>
            <person name="de la Bastide M."/>
            <person name="Spiegel L."/>
            <person name="Nascimento L."/>
            <person name="Zutavern T."/>
            <person name="O'Shaughnessy A."/>
            <person name="Dike S."/>
            <person name="Dedhia N."/>
            <person name="Preston R."/>
            <person name="Balija V."/>
            <person name="McCombie W.R."/>
            <person name="Chow T."/>
            <person name="Chen H."/>
            <person name="Chung M."/>
            <person name="Chen C."/>
            <person name="Shaw J."/>
            <person name="Wu H."/>
            <person name="Hsiao K."/>
            <person name="Chao Y."/>
            <person name="Chu M."/>
            <person name="Cheng C."/>
            <person name="Hour A."/>
            <person name="Lee P."/>
            <person name="Lin S."/>
            <person name="Lin Y."/>
            <person name="Liou J."/>
            <person name="Liu S."/>
            <person name="Hsing Y."/>
            <person name="Raghuvanshi S."/>
            <person name="Mohanty A."/>
            <person name="Bharti A.K."/>
            <person name="Gaur A."/>
            <person name="Gupta V."/>
            <person name="Kumar D."/>
            <person name="Ravi V."/>
            <person name="Vij S."/>
            <person name="Kapur A."/>
            <person name="Khurana P."/>
            <person name="Khurana P."/>
            <person name="Khurana J.P."/>
            <person name="Tyagi A.K."/>
            <person name="Gaikwad K."/>
            <person name="Singh A."/>
            <person name="Dalal V."/>
            <person name="Srivastava S."/>
            <person name="Dixit A."/>
            <person name="Pal A.K."/>
            <person name="Ghazi I.A."/>
            <person name="Yadav M."/>
            <person name="Pandit A."/>
            <person name="Bhargava A."/>
            <person name="Sureshbabu K."/>
            <person name="Batra K."/>
            <person name="Sharma T.R."/>
            <person name="Mohapatra T."/>
            <person name="Singh N.K."/>
            <person name="Messing J."/>
            <person name="Nelson A.B."/>
            <person name="Fuks G."/>
            <person name="Kavchok S."/>
            <person name="Keizer G."/>
            <person name="Linton E."/>
            <person name="Llaca V."/>
            <person name="Song R."/>
            <person name="Tanyolac B."/>
            <person name="Young S."/>
            <person name="Ho-Il K."/>
            <person name="Hahn J.H."/>
            <person name="Sangsakoo G."/>
            <person name="Vanavichit A."/>
            <person name="de Mattos Luiz.A.T."/>
            <person name="Zimmer P.D."/>
            <person name="Malone G."/>
            <person name="Dellagostin O."/>
            <person name="de Oliveira A.C."/>
            <person name="Bevan M."/>
            <person name="Bancroft I."/>
            <person name="Minx P."/>
            <person name="Cordum H."/>
            <person name="Wilson R."/>
            <person name="Cheng Z."/>
            <person name="Jin W."/>
            <person name="Jiang J."/>
            <person name="Leong S.A."/>
            <person name="Iwama H."/>
            <person name="Gojobori T."/>
            <person name="Itoh T."/>
            <person name="Niimura Y."/>
            <person name="Fujii Y."/>
            <person name="Habara T."/>
            <person name="Sakai H."/>
            <person name="Sato Y."/>
            <person name="Wilson G."/>
            <person name="Kumar K."/>
            <person name="McCouch S."/>
            <person name="Juretic N."/>
            <person name="Hoen D."/>
            <person name="Wright S."/>
            <person name="Bruskiewich R."/>
            <person name="Bureau T."/>
            <person name="Miyao A."/>
            <person name="Hirochika H."/>
            <person name="Nishikawa T."/>
            <person name="Kadowaki K."/>
            <person name="Sugiura M."/>
            <person name="Burr B."/>
            <person name="Sasaki T."/>
        </authorList>
    </citation>
    <scope>NUCLEOTIDE SEQUENCE [LARGE SCALE GENOMIC DNA]</scope>
    <source>
        <strain evidence="3">cv. Nipponbare</strain>
    </source>
</reference>
<evidence type="ECO:0000256" key="1">
    <source>
        <dbReference type="SAM" id="MobiDB-lite"/>
    </source>
</evidence>
<dbReference type="AlphaFoldDB" id="A0A0P0WJ04"/>
<accession>A0A0P0WJ04</accession>
<dbReference type="PaxDb" id="39947-A0A0P0WJ04"/>
<evidence type="ECO:0000313" key="3">
    <source>
        <dbReference type="Proteomes" id="UP000059680"/>
    </source>
</evidence>
<evidence type="ECO:0000313" key="2">
    <source>
        <dbReference type="EMBL" id="BAS92704.1"/>
    </source>
</evidence>
<organism evidence="2 3">
    <name type="scientific">Oryza sativa subsp. japonica</name>
    <name type="common">Rice</name>
    <dbReference type="NCBI Taxonomy" id="39947"/>
    <lineage>
        <taxon>Eukaryota</taxon>
        <taxon>Viridiplantae</taxon>
        <taxon>Streptophyta</taxon>
        <taxon>Embryophyta</taxon>
        <taxon>Tracheophyta</taxon>
        <taxon>Spermatophyta</taxon>
        <taxon>Magnoliopsida</taxon>
        <taxon>Liliopsida</taxon>
        <taxon>Poales</taxon>
        <taxon>Poaceae</taxon>
        <taxon>BOP clade</taxon>
        <taxon>Oryzoideae</taxon>
        <taxon>Oryzeae</taxon>
        <taxon>Oryzinae</taxon>
        <taxon>Oryza</taxon>
        <taxon>Oryza sativa</taxon>
    </lineage>
</organism>
<dbReference type="EMBL" id="AP014961">
    <property type="protein sequence ID" value="BAS92704.1"/>
    <property type="molecule type" value="Genomic_DNA"/>
</dbReference>
<protein>
    <submittedName>
        <fullName evidence="2">Os05g0199950 protein</fullName>
    </submittedName>
</protein>
<reference evidence="2 3" key="3">
    <citation type="journal article" date="2013" name="Rice">
        <title>Improvement of the Oryza sativa Nipponbare reference genome using next generation sequence and optical map data.</title>
        <authorList>
            <person name="Kawahara Y."/>
            <person name="de la Bastide M."/>
            <person name="Hamilton J.P."/>
            <person name="Kanamori H."/>
            <person name="McCombie W.R."/>
            <person name="Ouyang S."/>
            <person name="Schwartz D.C."/>
            <person name="Tanaka T."/>
            <person name="Wu J."/>
            <person name="Zhou S."/>
            <person name="Childs K.L."/>
            <person name="Davidson R.M."/>
            <person name="Lin H."/>
            <person name="Quesada-Ocampo L."/>
            <person name="Vaillancourt B."/>
            <person name="Sakai H."/>
            <person name="Lee S.S."/>
            <person name="Kim J."/>
            <person name="Numa H."/>
            <person name="Itoh T."/>
            <person name="Buell C.R."/>
            <person name="Matsumoto T."/>
        </authorList>
    </citation>
    <scope>NUCLEOTIDE SEQUENCE [LARGE SCALE GENOMIC DNA]</scope>
    <source>
        <strain evidence="3">cv. Nipponbare</strain>
    </source>
</reference>
<sequence length="106" mass="11583">MRYCYPEPRGTSSGIEPRAQPMEGRTQRRACLDHSPRVACPKVDVSSILGQMCPKLSPMGGRARGQAIDMPRAVGDWTLLPVSSTVIPSLNPIMDPLRIEVEALPN</sequence>
<proteinExistence type="predicted"/>
<dbReference type="InParanoid" id="A0A0P0WJ04"/>
<name>A0A0P0WJ04_ORYSJ</name>
<feature type="region of interest" description="Disordered" evidence="1">
    <location>
        <begin position="1"/>
        <end position="24"/>
    </location>
</feature>
<keyword evidence="3" id="KW-1185">Reference proteome</keyword>
<gene>
    <name evidence="2" type="ordered locus">Os05g0199950</name>
    <name evidence="2" type="ORF">OSNPB_050199950</name>
</gene>
<dbReference type="Proteomes" id="UP000059680">
    <property type="component" value="Chromosome 5"/>
</dbReference>
<reference evidence="2 3" key="2">
    <citation type="journal article" date="2013" name="Plant Cell Physiol.">
        <title>Rice Annotation Project Database (RAP-DB): an integrative and interactive database for rice genomics.</title>
        <authorList>
            <person name="Sakai H."/>
            <person name="Lee S.S."/>
            <person name="Tanaka T."/>
            <person name="Numa H."/>
            <person name="Kim J."/>
            <person name="Kawahara Y."/>
            <person name="Wakimoto H."/>
            <person name="Yang C.C."/>
            <person name="Iwamoto M."/>
            <person name="Abe T."/>
            <person name="Yamada Y."/>
            <person name="Muto A."/>
            <person name="Inokuchi H."/>
            <person name="Ikemura T."/>
            <person name="Matsumoto T."/>
            <person name="Sasaki T."/>
            <person name="Itoh T."/>
        </authorList>
    </citation>
    <scope>NUCLEOTIDE SEQUENCE [LARGE SCALE GENOMIC DNA]</scope>
    <source>
        <strain evidence="3">cv. Nipponbare</strain>
    </source>
</reference>